<dbReference type="Proteomes" id="UP000799776">
    <property type="component" value="Unassembled WGS sequence"/>
</dbReference>
<evidence type="ECO:0000256" key="7">
    <source>
        <dbReference type="ARBA" id="ARBA00023004"/>
    </source>
</evidence>
<feature type="transmembrane region" description="Helical" evidence="10">
    <location>
        <begin position="193"/>
        <end position="213"/>
    </location>
</feature>
<feature type="transmembrane region" description="Helical" evidence="10">
    <location>
        <begin position="550"/>
        <end position="569"/>
    </location>
</feature>
<dbReference type="PANTHER" id="PTHR23501">
    <property type="entry name" value="MAJOR FACILITATOR SUPERFAMILY"/>
    <property type="match status" value="1"/>
</dbReference>
<protein>
    <submittedName>
        <fullName evidence="12">MFS general substrate transporter</fullName>
    </submittedName>
</protein>
<evidence type="ECO:0000256" key="8">
    <source>
        <dbReference type="ARBA" id="ARBA00023065"/>
    </source>
</evidence>
<feature type="domain" description="Major facilitator superfamily (MFS) profile" evidence="11">
    <location>
        <begin position="72"/>
        <end position="573"/>
    </location>
</feature>
<comment type="similarity">
    <text evidence="2">Belongs to the major facilitator superfamily.</text>
</comment>
<keyword evidence="5 10" id="KW-0812">Transmembrane</keyword>
<evidence type="ECO:0000313" key="13">
    <source>
        <dbReference type="Proteomes" id="UP000799776"/>
    </source>
</evidence>
<accession>A0A6A5YCB3</accession>
<comment type="subcellular location">
    <subcellularLocation>
        <location evidence="1">Membrane</location>
        <topology evidence="1">Multi-pass membrane protein</topology>
    </subcellularLocation>
</comment>
<evidence type="ECO:0000256" key="6">
    <source>
        <dbReference type="ARBA" id="ARBA00022989"/>
    </source>
</evidence>
<dbReference type="OrthoDB" id="2241241at2759"/>
<feature type="transmembrane region" description="Helical" evidence="10">
    <location>
        <begin position="411"/>
        <end position="430"/>
    </location>
</feature>
<sequence length="575" mass="62526">MAFFDAVKAQFRPSPDSEDAFTSSQLSKDDNVAKEEADIVTSQVLEDAAGPLGVVKVEAIQTVAGKYGKYCLWAGLAMMMIVFELDNSTVYVYQNYATSSFDQLSLLSTLSTAETIISAIVKPPIAKISDVIGRGETYILTISCYLLSYILCASSKTINAYAAGLVFYSIGQAGTQILDQIIFSDISTPRWRGFVLGLSYFPFLITPWVAAFIADSVTSENGIGWRWGIGMFAIIMPFASSFIIITLLYLQRKARKAGITFKKRTTIYDFCSLIDLGGIILLCGGFAMLLLPLTLAATTTSRWRTPWIDVLIALGVVFLIALVPYEKYVAKHPVVPTHYGKNMTIVMSCLLAAVDTLGFSATHVYLYAWSVVTHNYTARTATFLTYTNGVSQCLFGILAGYIMYRTFRYKALVLIGVVIRLVGYGVMIRLRGASNSTAELFTVQLIQGIGSGLIQQIVVVSAQIVVPHAELAQVSALVLLSTFLGSAVGECIAGGIYTNTFRGALRRHLGDQASQSQIDGLFDSITGVLPAWGSAERDAVNLAYSDVMKYISIAAFASAVPLVVCAWFLPDLRLE</sequence>
<dbReference type="Pfam" id="PF07690">
    <property type="entry name" value="MFS_1"/>
    <property type="match status" value="1"/>
</dbReference>
<evidence type="ECO:0000256" key="9">
    <source>
        <dbReference type="ARBA" id="ARBA00023136"/>
    </source>
</evidence>
<dbReference type="PROSITE" id="PS50850">
    <property type="entry name" value="MFS"/>
    <property type="match status" value="1"/>
</dbReference>
<dbReference type="GO" id="GO:0005886">
    <property type="term" value="C:plasma membrane"/>
    <property type="evidence" value="ECO:0007669"/>
    <property type="project" value="TreeGrafter"/>
</dbReference>
<evidence type="ECO:0000256" key="10">
    <source>
        <dbReference type="SAM" id="Phobius"/>
    </source>
</evidence>
<reference evidence="12" key="1">
    <citation type="journal article" date="2020" name="Stud. Mycol.">
        <title>101 Dothideomycetes genomes: a test case for predicting lifestyles and emergence of pathogens.</title>
        <authorList>
            <person name="Haridas S."/>
            <person name="Albert R."/>
            <person name="Binder M."/>
            <person name="Bloem J."/>
            <person name="Labutti K."/>
            <person name="Salamov A."/>
            <person name="Andreopoulos B."/>
            <person name="Baker S."/>
            <person name="Barry K."/>
            <person name="Bills G."/>
            <person name="Bluhm B."/>
            <person name="Cannon C."/>
            <person name="Castanera R."/>
            <person name="Culley D."/>
            <person name="Daum C."/>
            <person name="Ezra D."/>
            <person name="Gonzalez J."/>
            <person name="Henrissat B."/>
            <person name="Kuo A."/>
            <person name="Liang C."/>
            <person name="Lipzen A."/>
            <person name="Lutzoni F."/>
            <person name="Magnuson J."/>
            <person name="Mondo S."/>
            <person name="Nolan M."/>
            <person name="Ohm R."/>
            <person name="Pangilinan J."/>
            <person name="Park H.-J."/>
            <person name="Ramirez L."/>
            <person name="Alfaro M."/>
            <person name="Sun H."/>
            <person name="Tritt A."/>
            <person name="Yoshinaga Y."/>
            <person name="Zwiers L.-H."/>
            <person name="Turgeon B."/>
            <person name="Goodwin S."/>
            <person name="Spatafora J."/>
            <person name="Crous P."/>
            <person name="Grigoriev I."/>
        </authorList>
    </citation>
    <scope>NUCLEOTIDE SEQUENCE</scope>
    <source>
        <strain evidence="12">CBS 121410</strain>
    </source>
</reference>
<proteinExistence type="inferred from homology"/>
<evidence type="ECO:0000259" key="11">
    <source>
        <dbReference type="PROSITE" id="PS50850"/>
    </source>
</evidence>
<keyword evidence="3" id="KW-0813">Transport</keyword>
<keyword evidence="9 10" id="KW-0472">Membrane</keyword>
<evidence type="ECO:0000256" key="5">
    <source>
        <dbReference type="ARBA" id="ARBA00022692"/>
    </source>
</evidence>
<feature type="transmembrane region" description="Helical" evidence="10">
    <location>
        <begin position="225"/>
        <end position="250"/>
    </location>
</feature>
<keyword evidence="8" id="KW-0406">Ion transport</keyword>
<feature type="transmembrane region" description="Helical" evidence="10">
    <location>
        <begin position="270"/>
        <end position="295"/>
    </location>
</feature>
<dbReference type="InterPro" id="IPR020846">
    <property type="entry name" value="MFS_dom"/>
</dbReference>
<keyword evidence="7" id="KW-0408">Iron</keyword>
<evidence type="ECO:0000256" key="4">
    <source>
        <dbReference type="ARBA" id="ARBA00022496"/>
    </source>
</evidence>
<name>A0A6A5YCB3_9PEZI</name>
<keyword evidence="13" id="KW-1185">Reference proteome</keyword>
<dbReference type="AlphaFoldDB" id="A0A6A5YCB3"/>
<feature type="transmembrane region" description="Helical" evidence="10">
    <location>
        <begin position="345"/>
        <end position="366"/>
    </location>
</feature>
<evidence type="ECO:0000256" key="2">
    <source>
        <dbReference type="ARBA" id="ARBA00008335"/>
    </source>
</evidence>
<evidence type="ECO:0000256" key="1">
    <source>
        <dbReference type="ARBA" id="ARBA00004141"/>
    </source>
</evidence>
<dbReference type="InterPro" id="IPR036259">
    <property type="entry name" value="MFS_trans_sf"/>
</dbReference>
<dbReference type="Gene3D" id="1.20.1250.20">
    <property type="entry name" value="MFS general substrate transporter like domains"/>
    <property type="match status" value="2"/>
</dbReference>
<keyword evidence="4" id="KW-0410">Iron transport</keyword>
<organism evidence="12 13">
    <name type="scientific">Saccharata proteae CBS 121410</name>
    <dbReference type="NCBI Taxonomy" id="1314787"/>
    <lineage>
        <taxon>Eukaryota</taxon>
        <taxon>Fungi</taxon>
        <taxon>Dikarya</taxon>
        <taxon>Ascomycota</taxon>
        <taxon>Pezizomycotina</taxon>
        <taxon>Dothideomycetes</taxon>
        <taxon>Dothideomycetes incertae sedis</taxon>
        <taxon>Botryosphaeriales</taxon>
        <taxon>Saccharataceae</taxon>
        <taxon>Saccharata</taxon>
    </lineage>
</organism>
<gene>
    <name evidence="12" type="ORF">K490DRAFT_37798</name>
</gene>
<dbReference type="EMBL" id="ML978714">
    <property type="protein sequence ID" value="KAF2089532.1"/>
    <property type="molecule type" value="Genomic_DNA"/>
</dbReference>
<evidence type="ECO:0000313" key="12">
    <source>
        <dbReference type="EMBL" id="KAF2089532.1"/>
    </source>
</evidence>
<feature type="transmembrane region" description="Helical" evidence="10">
    <location>
        <begin position="386"/>
        <end position="404"/>
    </location>
</feature>
<keyword evidence="6 10" id="KW-1133">Transmembrane helix</keyword>
<feature type="transmembrane region" description="Helical" evidence="10">
    <location>
        <begin position="476"/>
        <end position="497"/>
    </location>
</feature>
<evidence type="ECO:0000256" key="3">
    <source>
        <dbReference type="ARBA" id="ARBA00022448"/>
    </source>
</evidence>
<dbReference type="PANTHER" id="PTHR23501:SF200">
    <property type="entry name" value="TRANSPORTER, PUTATIVE (AFU_ORTHOLOGUE AFUA_3G01360)-RELATED"/>
    <property type="match status" value="1"/>
</dbReference>
<feature type="transmembrane region" description="Helical" evidence="10">
    <location>
        <begin position="307"/>
        <end position="325"/>
    </location>
</feature>
<dbReference type="FunFam" id="1.20.1250.20:FF:000611">
    <property type="entry name" value="Siderochrome-iron transporter MirC"/>
    <property type="match status" value="1"/>
</dbReference>
<dbReference type="GO" id="GO:0015343">
    <property type="term" value="F:siderophore-iron transmembrane transporter activity"/>
    <property type="evidence" value="ECO:0007669"/>
    <property type="project" value="TreeGrafter"/>
</dbReference>
<dbReference type="SUPFAM" id="SSF103473">
    <property type="entry name" value="MFS general substrate transporter"/>
    <property type="match status" value="2"/>
</dbReference>
<dbReference type="InterPro" id="IPR011701">
    <property type="entry name" value="MFS"/>
</dbReference>